<evidence type="ECO:0000313" key="2">
    <source>
        <dbReference type="Proteomes" id="UP001519294"/>
    </source>
</evidence>
<dbReference type="EMBL" id="JAGIKX010000054">
    <property type="protein sequence ID" value="MBP2259110.1"/>
    <property type="molecule type" value="Genomic_DNA"/>
</dbReference>
<gene>
    <name evidence="1" type="ORF">J2Z81_003102</name>
</gene>
<proteinExistence type="predicted"/>
<reference evidence="1 2" key="1">
    <citation type="submission" date="2021-03" db="EMBL/GenBank/DDBJ databases">
        <title>Genomic Encyclopedia of Type Strains, Phase IV (KMG-IV): sequencing the most valuable type-strain genomes for metagenomic binning, comparative biology and taxonomic classification.</title>
        <authorList>
            <person name="Goeker M."/>
        </authorList>
    </citation>
    <scope>NUCLEOTIDE SEQUENCE [LARGE SCALE GENOMIC DNA]</scope>
    <source>
        <strain evidence="1 2">DSM 25790</strain>
    </source>
</reference>
<evidence type="ECO:0008006" key="3">
    <source>
        <dbReference type="Google" id="ProtNLM"/>
    </source>
</evidence>
<sequence>MKVDGVKTIKHTLLYLRESLANYTKDELGLAIYQKIETQNYKTEEEFVQNLDAKEVDYLDSLLKEEINYANSAKDTIRTHQLNEIYELLF</sequence>
<protein>
    <recommendedName>
        <fullName evidence="3">Sporulation protein</fullName>
    </recommendedName>
</protein>
<keyword evidence="2" id="KW-1185">Reference proteome</keyword>
<accession>A0ABS4SC84</accession>
<comment type="caution">
    <text evidence="1">The sequence shown here is derived from an EMBL/GenBank/DDBJ whole genome shotgun (WGS) entry which is preliminary data.</text>
</comment>
<dbReference type="RefSeq" id="WP_226374297.1">
    <property type="nucleotide sequence ID" value="NZ_JAGIKX010000054.1"/>
</dbReference>
<name>A0ABS4SC84_9BACI</name>
<dbReference type="InterPro" id="IPR020255">
    <property type="entry name" value="CsgA"/>
</dbReference>
<evidence type="ECO:0000313" key="1">
    <source>
        <dbReference type="EMBL" id="MBP2259110.1"/>
    </source>
</evidence>
<organism evidence="1 2">
    <name type="scientific">Virgibacillus alimentarius</name>
    <dbReference type="NCBI Taxonomy" id="698769"/>
    <lineage>
        <taxon>Bacteria</taxon>
        <taxon>Bacillati</taxon>
        <taxon>Bacillota</taxon>
        <taxon>Bacilli</taxon>
        <taxon>Bacillales</taxon>
        <taxon>Bacillaceae</taxon>
        <taxon>Virgibacillus</taxon>
    </lineage>
</organism>
<dbReference type="Proteomes" id="UP001519294">
    <property type="component" value="Unassembled WGS sequence"/>
</dbReference>
<dbReference type="Pfam" id="PF17334">
    <property type="entry name" value="CsgA"/>
    <property type="match status" value="1"/>
</dbReference>